<comment type="caution">
    <text evidence="1">The sequence shown here is derived from an EMBL/GenBank/DDBJ whole genome shotgun (WGS) entry which is preliminary data.</text>
</comment>
<gene>
    <name evidence="1" type="ORF">LMG27198_42580</name>
</gene>
<dbReference type="EMBL" id="BSEC01000002">
    <property type="protein sequence ID" value="GLI95266.1"/>
    <property type="molecule type" value="Genomic_DNA"/>
</dbReference>
<evidence type="ECO:0000313" key="1">
    <source>
        <dbReference type="EMBL" id="GLI95266.1"/>
    </source>
</evidence>
<proteinExistence type="predicted"/>
<accession>A0A9W6GYH2</accession>
<sequence>MAEAPARDRLLAPREVVPGRLAYADAPDAFAPVLASRVAYPTQAQANYAFQRSWASSEQSGGAPLALIGGDPKGSDREPVRVRLFACRPGALDDITGHIVPARGRVVHCATDFLDAQDRRLFRETVNFFYERGAWRMAQTAPPQAQAPWIAPESSPKDYFPWSPWGRRTTPY</sequence>
<organism evidence="1 2">
    <name type="scientific">Methylocystis echinoides</name>
    <dbReference type="NCBI Taxonomy" id="29468"/>
    <lineage>
        <taxon>Bacteria</taxon>
        <taxon>Pseudomonadati</taxon>
        <taxon>Pseudomonadota</taxon>
        <taxon>Alphaproteobacteria</taxon>
        <taxon>Hyphomicrobiales</taxon>
        <taxon>Methylocystaceae</taxon>
        <taxon>Methylocystis</taxon>
    </lineage>
</organism>
<reference evidence="1" key="1">
    <citation type="journal article" date="2023" name="Int. J. Syst. Evol. Microbiol.">
        <title>Methylocystis iwaonis sp. nov., a type II methane-oxidizing bacterium from surface soil of a rice paddy field in Japan, and emended description of the genus Methylocystis (ex Whittenbury et al. 1970) Bowman et al. 1993.</title>
        <authorList>
            <person name="Kaise H."/>
            <person name="Sawadogo J.B."/>
            <person name="Alam M.S."/>
            <person name="Ueno C."/>
            <person name="Dianou D."/>
            <person name="Shinjo R."/>
            <person name="Asakawa S."/>
        </authorList>
    </citation>
    <scope>NUCLEOTIDE SEQUENCE</scope>
    <source>
        <strain evidence="1">LMG27198</strain>
    </source>
</reference>
<name>A0A9W6GYH2_9HYPH</name>
<keyword evidence="2" id="KW-1185">Reference proteome</keyword>
<dbReference type="RefSeq" id="WP_281805987.1">
    <property type="nucleotide sequence ID" value="NZ_BSEC01000002.1"/>
</dbReference>
<evidence type="ECO:0000313" key="2">
    <source>
        <dbReference type="Proteomes" id="UP001144323"/>
    </source>
</evidence>
<dbReference type="Proteomes" id="UP001144323">
    <property type="component" value="Unassembled WGS sequence"/>
</dbReference>
<protein>
    <submittedName>
        <fullName evidence="1">Uncharacterized protein</fullName>
    </submittedName>
</protein>
<dbReference type="AlphaFoldDB" id="A0A9W6GYH2"/>